<evidence type="ECO:0000259" key="7">
    <source>
        <dbReference type="Pfam" id="PF00125"/>
    </source>
</evidence>
<gene>
    <name evidence="8" type="ORF">PBIL07802_LOCUS18973</name>
</gene>
<sequence length="133" mass="14823">MDDSHTHEFADIPPSPFSIGGDLWEDGREEEDIVVMDEEELLALEGGEGPGTTYLPLGRVKAIVKLDKRVKRVPDLTIQTIAAATELFIASLSQEAFQYTVRGDRVRLTAEDVHTAIRHSESYLFLRPPPVYG</sequence>
<dbReference type="AlphaFoldDB" id="A0A7S3DGJ6"/>
<evidence type="ECO:0000256" key="4">
    <source>
        <dbReference type="ARBA" id="ARBA00023242"/>
    </source>
</evidence>
<dbReference type="InterPro" id="IPR009072">
    <property type="entry name" value="Histone-fold"/>
</dbReference>
<comment type="subcellular location">
    <subcellularLocation>
        <location evidence="1">Nucleus</location>
    </subcellularLocation>
</comment>
<dbReference type="GO" id="GO:0008622">
    <property type="term" value="C:epsilon DNA polymerase complex"/>
    <property type="evidence" value="ECO:0007669"/>
    <property type="project" value="TreeGrafter"/>
</dbReference>
<evidence type="ECO:0000256" key="5">
    <source>
        <dbReference type="ARBA" id="ARBA00038129"/>
    </source>
</evidence>
<keyword evidence="3" id="KW-0804">Transcription</keyword>
<reference evidence="8" key="1">
    <citation type="submission" date="2021-01" db="EMBL/GenBank/DDBJ databases">
        <authorList>
            <person name="Corre E."/>
            <person name="Pelletier E."/>
            <person name="Niang G."/>
            <person name="Scheremetjew M."/>
            <person name="Finn R."/>
            <person name="Kale V."/>
            <person name="Holt S."/>
            <person name="Cochrane G."/>
            <person name="Meng A."/>
            <person name="Brown T."/>
            <person name="Cohen L."/>
        </authorList>
    </citation>
    <scope>NUCLEOTIDE SEQUENCE</scope>
    <source>
        <strain evidence="8">NIES-2562</strain>
    </source>
</reference>
<comment type="similarity">
    <text evidence="5">Belongs to the NFYC/HAP5 subunit family.</text>
</comment>
<dbReference type="SUPFAM" id="SSF47113">
    <property type="entry name" value="Histone-fold"/>
    <property type="match status" value="1"/>
</dbReference>
<evidence type="ECO:0000256" key="2">
    <source>
        <dbReference type="ARBA" id="ARBA00023015"/>
    </source>
</evidence>
<evidence type="ECO:0000256" key="6">
    <source>
        <dbReference type="SAM" id="MobiDB-lite"/>
    </source>
</evidence>
<evidence type="ECO:0000313" key="8">
    <source>
        <dbReference type="EMBL" id="CAE0256717.1"/>
    </source>
</evidence>
<dbReference type="GO" id="GO:0006261">
    <property type="term" value="P:DNA-templated DNA replication"/>
    <property type="evidence" value="ECO:0007669"/>
    <property type="project" value="TreeGrafter"/>
</dbReference>
<dbReference type="PANTHER" id="PTHR10252">
    <property type="entry name" value="HISTONE-LIKE TRANSCRIPTION FACTOR CCAAT-RELATED"/>
    <property type="match status" value="1"/>
</dbReference>
<protein>
    <recommendedName>
        <fullName evidence="7">Core Histone H2A/H2B/H3 domain-containing protein</fullName>
    </recommendedName>
</protein>
<dbReference type="EMBL" id="HBIB01029116">
    <property type="protein sequence ID" value="CAE0256717.1"/>
    <property type="molecule type" value="Transcribed_RNA"/>
</dbReference>
<organism evidence="8">
    <name type="scientific">Palpitomonas bilix</name>
    <dbReference type="NCBI Taxonomy" id="652834"/>
    <lineage>
        <taxon>Eukaryota</taxon>
        <taxon>Eukaryota incertae sedis</taxon>
    </lineage>
</organism>
<feature type="region of interest" description="Disordered" evidence="6">
    <location>
        <begin position="1"/>
        <end position="22"/>
    </location>
</feature>
<dbReference type="CDD" id="cd22929">
    <property type="entry name" value="HFD_POLE4-like"/>
    <property type="match status" value="1"/>
</dbReference>
<dbReference type="InterPro" id="IPR050568">
    <property type="entry name" value="Transcr_DNA_Rep_Reg"/>
</dbReference>
<dbReference type="Gene3D" id="1.10.20.10">
    <property type="entry name" value="Histone, subunit A"/>
    <property type="match status" value="1"/>
</dbReference>
<dbReference type="Pfam" id="PF00125">
    <property type="entry name" value="Histone"/>
    <property type="match status" value="1"/>
</dbReference>
<keyword evidence="4" id="KW-0539">Nucleus</keyword>
<name>A0A7S3DGJ6_9EUKA</name>
<keyword evidence="2" id="KW-0805">Transcription regulation</keyword>
<evidence type="ECO:0000256" key="1">
    <source>
        <dbReference type="ARBA" id="ARBA00004123"/>
    </source>
</evidence>
<proteinExistence type="inferred from homology"/>
<feature type="domain" description="Core Histone H2A/H2B/H3" evidence="7">
    <location>
        <begin position="55"/>
        <end position="118"/>
    </location>
</feature>
<accession>A0A7S3DGJ6</accession>
<dbReference type="InterPro" id="IPR007125">
    <property type="entry name" value="H2A/H2B/H3"/>
</dbReference>
<dbReference type="GO" id="GO:0003677">
    <property type="term" value="F:DNA binding"/>
    <property type="evidence" value="ECO:0007669"/>
    <property type="project" value="InterPro"/>
</dbReference>
<dbReference type="PANTHER" id="PTHR10252:SF79">
    <property type="entry name" value="DNA POLYMERASE EPSILON SUBUNIT 4"/>
    <property type="match status" value="1"/>
</dbReference>
<dbReference type="GO" id="GO:0046982">
    <property type="term" value="F:protein heterodimerization activity"/>
    <property type="evidence" value="ECO:0007669"/>
    <property type="project" value="InterPro"/>
</dbReference>
<feature type="compositionally biased region" description="Basic and acidic residues" evidence="6">
    <location>
        <begin position="1"/>
        <end position="10"/>
    </location>
</feature>
<evidence type="ECO:0000256" key="3">
    <source>
        <dbReference type="ARBA" id="ARBA00023163"/>
    </source>
</evidence>